<gene>
    <name evidence="1" type="ORF">OWV82_014443</name>
</gene>
<organism evidence="1 2">
    <name type="scientific">Melia azedarach</name>
    <name type="common">Chinaberry tree</name>
    <dbReference type="NCBI Taxonomy" id="155640"/>
    <lineage>
        <taxon>Eukaryota</taxon>
        <taxon>Viridiplantae</taxon>
        <taxon>Streptophyta</taxon>
        <taxon>Embryophyta</taxon>
        <taxon>Tracheophyta</taxon>
        <taxon>Spermatophyta</taxon>
        <taxon>Magnoliopsida</taxon>
        <taxon>eudicotyledons</taxon>
        <taxon>Gunneridae</taxon>
        <taxon>Pentapetalae</taxon>
        <taxon>rosids</taxon>
        <taxon>malvids</taxon>
        <taxon>Sapindales</taxon>
        <taxon>Meliaceae</taxon>
        <taxon>Melia</taxon>
    </lineage>
</organism>
<dbReference type="EMBL" id="CM051401">
    <property type="protein sequence ID" value="KAJ4712147.1"/>
    <property type="molecule type" value="Genomic_DNA"/>
</dbReference>
<name>A0ACC1XL36_MELAZ</name>
<accession>A0ACC1XL36</accession>
<evidence type="ECO:0000313" key="1">
    <source>
        <dbReference type="EMBL" id="KAJ4712147.1"/>
    </source>
</evidence>
<dbReference type="Proteomes" id="UP001164539">
    <property type="component" value="Chromosome 8"/>
</dbReference>
<comment type="caution">
    <text evidence="1">The sequence shown here is derived from an EMBL/GenBank/DDBJ whole genome shotgun (WGS) entry which is preliminary data.</text>
</comment>
<evidence type="ECO:0000313" key="2">
    <source>
        <dbReference type="Proteomes" id="UP001164539"/>
    </source>
</evidence>
<reference evidence="1 2" key="1">
    <citation type="journal article" date="2023" name="Science">
        <title>Complex scaffold remodeling in plant triterpene biosynthesis.</title>
        <authorList>
            <person name="De La Pena R."/>
            <person name="Hodgson H."/>
            <person name="Liu J.C."/>
            <person name="Stephenson M.J."/>
            <person name="Martin A.C."/>
            <person name="Owen C."/>
            <person name="Harkess A."/>
            <person name="Leebens-Mack J."/>
            <person name="Jimenez L.E."/>
            <person name="Osbourn A."/>
            <person name="Sattely E.S."/>
        </authorList>
    </citation>
    <scope>NUCLEOTIDE SEQUENCE [LARGE SCALE GENOMIC DNA]</scope>
    <source>
        <strain evidence="2">cv. JPN11</strain>
        <tissue evidence="1">Leaf</tissue>
    </source>
</reference>
<protein>
    <submittedName>
        <fullName evidence="1">E3 ubiquitin-protein ligase</fullName>
    </submittedName>
</protein>
<proteinExistence type="predicted"/>
<keyword evidence="2" id="KW-1185">Reference proteome</keyword>
<sequence>MSSSTFPMFDYDCNIYQPENVFRGHDDDFSTESAVFSIDFFSENTVLMYKKLDVLQKHLLRERISWSTMSRHLSELNVPYYAHPGIIHKITEYAREAVNEDHNIDCEFIPLVVIIKPTVNTNNIINEDQVAISRSMEGEVLNWVPAAASELSMEALEKVKVEGRWKHRCVICLEEMLVGSEAVRMPCLHIYHQDCIVNWLNQSNLCPLCRFQMPV</sequence>